<comment type="caution">
    <text evidence="2">The sequence shown here is derived from an EMBL/GenBank/DDBJ whole genome shotgun (WGS) entry which is preliminary data.</text>
</comment>
<evidence type="ECO:0000313" key="2">
    <source>
        <dbReference type="EMBL" id="GAA4495740.1"/>
    </source>
</evidence>
<protein>
    <recommendedName>
        <fullName evidence="4">DUF1496 domain-containing protein</fullName>
    </recommendedName>
</protein>
<evidence type="ECO:0008006" key="4">
    <source>
        <dbReference type="Google" id="ProtNLM"/>
    </source>
</evidence>
<sequence>MRATWVLLGGLYCLPGLAANTGGQSLGVLVEPGALNQRVCWFQGQQYSVGARLQMADQWFICAPEQPQELNGAVSWQTAEEIALKRQGQSKVQINLK</sequence>
<dbReference type="Pfam" id="PF07383">
    <property type="entry name" value="DUF1496"/>
    <property type="match status" value="1"/>
</dbReference>
<reference evidence="3" key="1">
    <citation type="journal article" date="2019" name="Int. J. Syst. Evol. Microbiol.">
        <title>The Global Catalogue of Microorganisms (GCM) 10K type strain sequencing project: providing services to taxonomists for standard genome sequencing and annotation.</title>
        <authorList>
            <consortium name="The Broad Institute Genomics Platform"/>
            <consortium name="The Broad Institute Genome Sequencing Center for Infectious Disease"/>
            <person name="Wu L."/>
            <person name="Ma J."/>
        </authorList>
    </citation>
    <scope>NUCLEOTIDE SEQUENCE [LARGE SCALE GENOMIC DNA]</scope>
    <source>
        <strain evidence="3">JCM 32226</strain>
    </source>
</reference>
<name>A0ABP8Q0T0_9GAMM</name>
<accession>A0ABP8Q0T0</accession>
<keyword evidence="1" id="KW-0732">Signal</keyword>
<evidence type="ECO:0000256" key="1">
    <source>
        <dbReference type="SAM" id="SignalP"/>
    </source>
</evidence>
<evidence type="ECO:0000313" key="3">
    <source>
        <dbReference type="Proteomes" id="UP001501321"/>
    </source>
</evidence>
<dbReference type="Proteomes" id="UP001501321">
    <property type="component" value="Unassembled WGS sequence"/>
</dbReference>
<dbReference type="InterPro" id="IPR009971">
    <property type="entry name" value="DUF1496"/>
</dbReference>
<proteinExistence type="predicted"/>
<dbReference type="RefSeq" id="WP_345010594.1">
    <property type="nucleotide sequence ID" value="NZ_BAABFC010000007.1"/>
</dbReference>
<feature type="chain" id="PRO_5047360222" description="DUF1496 domain-containing protein" evidence="1">
    <location>
        <begin position="19"/>
        <end position="97"/>
    </location>
</feature>
<gene>
    <name evidence="2" type="ORF">GCM10023095_09480</name>
</gene>
<keyword evidence="3" id="KW-1185">Reference proteome</keyword>
<organism evidence="2 3">
    <name type="scientific">Pseudaeromonas paramecii</name>
    <dbReference type="NCBI Taxonomy" id="2138166"/>
    <lineage>
        <taxon>Bacteria</taxon>
        <taxon>Pseudomonadati</taxon>
        <taxon>Pseudomonadota</taxon>
        <taxon>Gammaproteobacteria</taxon>
        <taxon>Aeromonadales</taxon>
        <taxon>Aeromonadaceae</taxon>
        <taxon>Pseudaeromonas</taxon>
    </lineage>
</organism>
<dbReference type="EMBL" id="BAABFC010000007">
    <property type="protein sequence ID" value="GAA4495740.1"/>
    <property type="molecule type" value="Genomic_DNA"/>
</dbReference>
<feature type="signal peptide" evidence="1">
    <location>
        <begin position="1"/>
        <end position="18"/>
    </location>
</feature>